<proteinExistence type="predicted"/>
<protein>
    <recommendedName>
        <fullName evidence="5">Protein kinase domain-containing protein</fullName>
    </recommendedName>
</protein>
<name>A0A250J7D3_9BACT</name>
<dbReference type="PROSITE" id="PS00109">
    <property type="entry name" value="PROTEIN_KINASE_TYR"/>
    <property type="match status" value="1"/>
</dbReference>
<evidence type="ECO:0000313" key="7">
    <source>
        <dbReference type="Proteomes" id="UP000217257"/>
    </source>
</evidence>
<dbReference type="InterPro" id="IPR011009">
    <property type="entry name" value="Kinase-like_dom_sf"/>
</dbReference>
<organism evidence="6 7">
    <name type="scientific">Cystobacter fuscus</name>
    <dbReference type="NCBI Taxonomy" id="43"/>
    <lineage>
        <taxon>Bacteria</taxon>
        <taxon>Pseudomonadati</taxon>
        <taxon>Myxococcota</taxon>
        <taxon>Myxococcia</taxon>
        <taxon>Myxococcales</taxon>
        <taxon>Cystobacterineae</taxon>
        <taxon>Archangiaceae</taxon>
        <taxon>Cystobacter</taxon>
    </lineage>
</organism>
<dbReference type="Pfam" id="PF00069">
    <property type="entry name" value="Pkinase"/>
    <property type="match status" value="1"/>
</dbReference>
<evidence type="ECO:0000256" key="4">
    <source>
        <dbReference type="ARBA" id="ARBA00022840"/>
    </source>
</evidence>
<evidence type="ECO:0000256" key="3">
    <source>
        <dbReference type="ARBA" id="ARBA00022777"/>
    </source>
</evidence>
<dbReference type="PANTHER" id="PTHR43289">
    <property type="entry name" value="MITOGEN-ACTIVATED PROTEIN KINASE KINASE KINASE 20-RELATED"/>
    <property type="match status" value="1"/>
</dbReference>
<dbReference type="GO" id="GO:0005524">
    <property type="term" value="F:ATP binding"/>
    <property type="evidence" value="ECO:0007669"/>
    <property type="project" value="UniProtKB-KW"/>
</dbReference>
<evidence type="ECO:0000256" key="2">
    <source>
        <dbReference type="ARBA" id="ARBA00022741"/>
    </source>
</evidence>
<dbReference type="AlphaFoldDB" id="A0A250J7D3"/>
<keyword evidence="2" id="KW-0547">Nucleotide-binding</keyword>
<dbReference type="Gene3D" id="1.10.510.10">
    <property type="entry name" value="Transferase(Phosphotransferase) domain 1"/>
    <property type="match status" value="1"/>
</dbReference>
<dbReference type="GO" id="GO:0004674">
    <property type="term" value="F:protein serine/threonine kinase activity"/>
    <property type="evidence" value="ECO:0007669"/>
    <property type="project" value="TreeGrafter"/>
</dbReference>
<gene>
    <name evidence="6" type="ORF">CYFUS_005293</name>
</gene>
<reference evidence="6 7" key="1">
    <citation type="submission" date="2017-06" db="EMBL/GenBank/DDBJ databases">
        <title>Sequencing and comparative analysis of myxobacterial genomes.</title>
        <authorList>
            <person name="Rupp O."/>
            <person name="Goesmann A."/>
            <person name="Sogaard-Andersen L."/>
        </authorList>
    </citation>
    <scope>NUCLEOTIDE SEQUENCE [LARGE SCALE GENOMIC DNA]</scope>
    <source>
        <strain evidence="6 7">DSM 52655</strain>
    </source>
</reference>
<dbReference type="InterPro" id="IPR000719">
    <property type="entry name" value="Prot_kinase_dom"/>
</dbReference>
<keyword evidence="3" id="KW-0418">Kinase</keyword>
<dbReference type="EMBL" id="CP022098">
    <property type="protein sequence ID" value="ATB39845.1"/>
    <property type="molecule type" value="Genomic_DNA"/>
</dbReference>
<evidence type="ECO:0000256" key="1">
    <source>
        <dbReference type="ARBA" id="ARBA00022679"/>
    </source>
</evidence>
<evidence type="ECO:0000313" key="6">
    <source>
        <dbReference type="EMBL" id="ATB39845.1"/>
    </source>
</evidence>
<accession>A0A250J7D3</accession>
<evidence type="ECO:0000259" key="5">
    <source>
        <dbReference type="PROSITE" id="PS50011"/>
    </source>
</evidence>
<sequence>MAEVFRARMAGPWGFSKQVVIKRILPNMAEDMEFRELFLEEARIATLLNHGNIAHVLDFGEHEGALYLAMEYVDGPSLRNLVEHPLPVSLPVAARIIASACEALAYVHELCCTETGGHLRIVHRDISPDNIMVAGSGTVKVVDFGIAKAANHLRRTQSGKLRGKPSYMPPERLRGAPADVQTDVFALGMVLYELLTGRKPFNAQNPHFAAVAILREPFLPVRQLRPEVPEDLQRIVHRALAKETQERYPDCRFFQSDLESWLSTLGKTVGLRQIKQHLAEFQQPLTPPASLEATTPSAPARFWQRTLNQRGAHARGAD</sequence>
<keyword evidence="4" id="KW-0067">ATP-binding</keyword>
<dbReference type="InterPro" id="IPR008266">
    <property type="entry name" value="Tyr_kinase_AS"/>
</dbReference>
<dbReference type="Proteomes" id="UP000217257">
    <property type="component" value="Chromosome"/>
</dbReference>
<feature type="domain" description="Protein kinase" evidence="5">
    <location>
        <begin position="1"/>
        <end position="262"/>
    </location>
</feature>
<dbReference type="PANTHER" id="PTHR43289:SF6">
    <property type="entry name" value="SERINE_THREONINE-PROTEIN KINASE NEKL-3"/>
    <property type="match status" value="1"/>
</dbReference>
<dbReference type="CDD" id="cd14014">
    <property type="entry name" value="STKc_PknB_like"/>
    <property type="match status" value="1"/>
</dbReference>
<dbReference type="SUPFAM" id="SSF56112">
    <property type="entry name" value="Protein kinase-like (PK-like)"/>
    <property type="match status" value="1"/>
</dbReference>
<dbReference type="Gene3D" id="3.30.200.20">
    <property type="entry name" value="Phosphorylase Kinase, domain 1"/>
    <property type="match status" value="1"/>
</dbReference>
<dbReference type="KEGG" id="cfus:CYFUS_005293"/>
<dbReference type="PROSITE" id="PS50011">
    <property type="entry name" value="PROTEIN_KINASE_DOM"/>
    <property type="match status" value="1"/>
</dbReference>
<keyword evidence="1" id="KW-0808">Transferase</keyword>